<feature type="non-terminal residue" evidence="1">
    <location>
        <position position="1"/>
    </location>
</feature>
<proteinExistence type="predicted"/>
<dbReference type="Proteomes" id="UP001283361">
    <property type="component" value="Unassembled WGS sequence"/>
</dbReference>
<dbReference type="AlphaFoldDB" id="A0AAE0XZ10"/>
<gene>
    <name evidence="1" type="ORF">RRG08_032393</name>
</gene>
<evidence type="ECO:0000313" key="2">
    <source>
        <dbReference type="Proteomes" id="UP001283361"/>
    </source>
</evidence>
<organism evidence="1 2">
    <name type="scientific">Elysia crispata</name>
    <name type="common">lettuce slug</name>
    <dbReference type="NCBI Taxonomy" id="231223"/>
    <lineage>
        <taxon>Eukaryota</taxon>
        <taxon>Metazoa</taxon>
        <taxon>Spiralia</taxon>
        <taxon>Lophotrochozoa</taxon>
        <taxon>Mollusca</taxon>
        <taxon>Gastropoda</taxon>
        <taxon>Heterobranchia</taxon>
        <taxon>Euthyneura</taxon>
        <taxon>Panpulmonata</taxon>
        <taxon>Sacoglossa</taxon>
        <taxon>Placobranchoidea</taxon>
        <taxon>Plakobranchidae</taxon>
        <taxon>Elysia</taxon>
    </lineage>
</organism>
<name>A0AAE0XZ10_9GAST</name>
<sequence>VMNGVEFRTRHNDYKLRMPSTTSGDYHAYENVPFPEVPPSVKSKHSVQDQIQEMREYFRAFKDHSTTHRDYRSFFKPVLCYLEGAWTLSTKKLDEPFQSDRHFIDADSWFDLMDKVRFSSYTGSKSVLENFAYLPTTIYNVSDGIPQYAQWNYRIMCHPLTIDLPTKYLVREDDLIYRFPQRKTMGQITNSRAERYHLNERSIDHFSNSKGILDDLMYQIPGKDNYQANLHDSSFDMVMEDVRYNNHTLVNTGYYHRYFKTLGKGAMGLKSTHRGFSDANLFVAETDTPWNSASFVWQIKGVRALFKILKYRDFRNFLGYR</sequence>
<keyword evidence="2" id="KW-1185">Reference proteome</keyword>
<comment type="caution">
    <text evidence="1">The sequence shown here is derived from an EMBL/GenBank/DDBJ whole genome shotgun (WGS) entry which is preliminary data.</text>
</comment>
<evidence type="ECO:0000313" key="1">
    <source>
        <dbReference type="EMBL" id="KAK3727002.1"/>
    </source>
</evidence>
<reference evidence="1" key="1">
    <citation type="journal article" date="2023" name="G3 (Bethesda)">
        <title>A reference genome for the long-term kleptoplast-retaining sea slug Elysia crispata morphotype clarki.</title>
        <authorList>
            <person name="Eastman K.E."/>
            <person name="Pendleton A.L."/>
            <person name="Shaikh M.A."/>
            <person name="Suttiyut T."/>
            <person name="Ogas R."/>
            <person name="Tomko P."/>
            <person name="Gavelis G."/>
            <person name="Widhalm J.R."/>
            <person name="Wisecaver J.H."/>
        </authorList>
    </citation>
    <scope>NUCLEOTIDE SEQUENCE</scope>
    <source>
        <strain evidence="1">ECLA1</strain>
    </source>
</reference>
<dbReference type="EMBL" id="JAWDGP010007265">
    <property type="protein sequence ID" value="KAK3727002.1"/>
    <property type="molecule type" value="Genomic_DNA"/>
</dbReference>
<protein>
    <submittedName>
        <fullName evidence="1">Uncharacterized protein</fullName>
    </submittedName>
</protein>
<accession>A0AAE0XZ10</accession>